<keyword evidence="3" id="KW-1185">Reference proteome</keyword>
<name>A0ABU6ZUR2_9FABA</name>
<comment type="caution">
    <text evidence="2">The sequence shown here is derived from an EMBL/GenBank/DDBJ whole genome shotgun (WGS) entry which is preliminary data.</text>
</comment>
<feature type="region of interest" description="Disordered" evidence="1">
    <location>
        <begin position="1"/>
        <end position="22"/>
    </location>
</feature>
<evidence type="ECO:0000313" key="2">
    <source>
        <dbReference type="EMBL" id="MED6225753.1"/>
    </source>
</evidence>
<feature type="compositionally biased region" description="Polar residues" evidence="1">
    <location>
        <begin position="9"/>
        <end position="22"/>
    </location>
</feature>
<feature type="non-terminal residue" evidence="2">
    <location>
        <position position="1"/>
    </location>
</feature>
<dbReference type="EMBL" id="JASCZI010274182">
    <property type="protein sequence ID" value="MED6225753.1"/>
    <property type="molecule type" value="Genomic_DNA"/>
</dbReference>
<gene>
    <name evidence="2" type="ORF">PIB30_096754</name>
</gene>
<dbReference type="Proteomes" id="UP001341840">
    <property type="component" value="Unassembled WGS sequence"/>
</dbReference>
<reference evidence="2 3" key="1">
    <citation type="journal article" date="2023" name="Plants (Basel)">
        <title>Bridging the Gap: Combining Genomics and Transcriptomics Approaches to Understand Stylosanthes scabra, an Orphan Legume from the Brazilian Caatinga.</title>
        <authorList>
            <person name="Ferreira-Neto J.R.C."/>
            <person name="da Silva M.D."/>
            <person name="Binneck E."/>
            <person name="de Melo N.F."/>
            <person name="da Silva R.H."/>
            <person name="de Melo A.L.T.M."/>
            <person name="Pandolfi V."/>
            <person name="Bustamante F.O."/>
            <person name="Brasileiro-Vidal A.C."/>
            <person name="Benko-Iseppon A.M."/>
        </authorList>
    </citation>
    <scope>NUCLEOTIDE SEQUENCE [LARGE SCALE GENOMIC DNA]</scope>
    <source>
        <tissue evidence="2">Leaves</tissue>
    </source>
</reference>
<proteinExistence type="predicted"/>
<accession>A0ABU6ZUR2</accession>
<organism evidence="2 3">
    <name type="scientific">Stylosanthes scabra</name>
    <dbReference type="NCBI Taxonomy" id="79078"/>
    <lineage>
        <taxon>Eukaryota</taxon>
        <taxon>Viridiplantae</taxon>
        <taxon>Streptophyta</taxon>
        <taxon>Embryophyta</taxon>
        <taxon>Tracheophyta</taxon>
        <taxon>Spermatophyta</taxon>
        <taxon>Magnoliopsida</taxon>
        <taxon>eudicotyledons</taxon>
        <taxon>Gunneridae</taxon>
        <taxon>Pentapetalae</taxon>
        <taxon>rosids</taxon>
        <taxon>fabids</taxon>
        <taxon>Fabales</taxon>
        <taxon>Fabaceae</taxon>
        <taxon>Papilionoideae</taxon>
        <taxon>50 kb inversion clade</taxon>
        <taxon>dalbergioids sensu lato</taxon>
        <taxon>Dalbergieae</taxon>
        <taxon>Pterocarpus clade</taxon>
        <taxon>Stylosanthes</taxon>
    </lineage>
</organism>
<evidence type="ECO:0000256" key="1">
    <source>
        <dbReference type="SAM" id="MobiDB-lite"/>
    </source>
</evidence>
<sequence>VTCLEDTSDLQSLGGTSKTSKSLENSCDVILPVKRNATDVDHGTERELEQSMTFHVKSRRLIDEDGEKCEIPKKCLLWMVDFVMISCVRT</sequence>
<protein>
    <submittedName>
        <fullName evidence="2">Uncharacterized protein</fullName>
    </submittedName>
</protein>
<evidence type="ECO:0000313" key="3">
    <source>
        <dbReference type="Proteomes" id="UP001341840"/>
    </source>
</evidence>